<comment type="caution">
    <text evidence="1">The sequence shown here is derived from an EMBL/GenBank/DDBJ whole genome shotgun (WGS) entry which is preliminary data.</text>
</comment>
<dbReference type="PROSITE" id="PS51257">
    <property type="entry name" value="PROKAR_LIPOPROTEIN"/>
    <property type="match status" value="1"/>
</dbReference>
<dbReference type="SUPFAM" id="SSF51905">
    <property type="entry name" value="FAD/NAD(P)-binding domain"/>
    <property type="match status" value="1"/>
</dbReference>
<organism evidence="1 2">
    <name type="scientific">Duganella alba</name>
    <dbReference type="NCBI Taxonomy" id="2666081"/>
    <lineage>
        <taxon>Bacteria</taxon>
        <taxon>Pseudomonadati</taxon>
        <taxon>Pseudomonadota</taxon>
        <taxon>Betaproteobacteria</taxon>
        <taxon>Burkholderiales</taxon>
        <taxon>Oxalobacteraceae</taxon>
        <taxon>Telluria group</taxon>
        <taxon>Duganella</taxon>
    </lineage>
</organism>
<reference evidence="1 2" key="1">
    <citation type="submission" date="2019-11" db="EMBL/GenBank/DDBJ databases">
        <title>Novel species isolated from a subtropical stream in China.</title>
        <authorList>
            <person name="Lu H."/>
        </authorList>
    </citation>
    <scope>NUCLEOTIDE SEQUENCE [LARGE SCALE GENOMIC DNA]</scope>
    <source>
        <strain evidence="1 2">FT25W</strain>
    </source>
</reference>
<dbReference type="Pfam" id="PF13450">
    <property type="entry name" value="NAD_binding_8"/>
    <property type="match status" value="1"/>
</dbReference>
<dbReference type="Proteomes" id="UP000481037">
    <property type="component" value="Unassembled WGS sequence"/>
</dbReference>
<protein>
    <submittedName>
        <fullName evidence="1">NAD(P)-binding protein</fullName>
    </submittedName>
</protein>
<name>A0A6L5Q8T7_9BURK</name>
<keyword evidence="2" id="KW-1185">Reference proteome</keyword>
<gene>
    <name evidence="1" type="ORF">GJ697_00050</name>
</gene>
<sequence length="177" mass="18558">MNVIPFKVAVIGGGAAALSCARHLQNDHCRVTVFDPVPDLARGGAIAVRRGVTVCDIWYEENWRLASLEEGVDVDEYAVLVLALPALQSAALLEPLLPATAQQVAAMTPAEKGCVWLPAVRTGVCGDWLCGGQEGDAWLSGRALAALVLSHHAGGHAPTLPAARRALERQPGPGWSA</sequence>
<evidence type="ECO:0000313" key="1">
    <source>
        <dbReference type="EMBL" id="MRX06224.1"/>
    </source>
</evidence>
<dbReference type="PANTHER" id="PTHR16128">
    <property type="entry name" value="FAD/NAD(P)-BINDING OXIDOREDUCTASE FAMILY PROTEIN"/>
    <property type="match status" value="1"/>
</dbReference>
<dbReference type="AlphaFoldDB" id="A0A6L5Q8T7"/>
<proteinExistence type="predicted"/>
<dbReference type="PANTHER" id="PTHR16128:SF5">
    <property type="entry name" value="FAD_NAD(P)-BINDING OXIDOREDUCTASE FAMILY PROTEIN"/>
    <property type="match status" value="1"/>
</dbReference>
<dbReference type="EMBL" id="WKJM01000001">
    <property type="protein sequence ID" value="MRX06224.1"/>
    <property type="molecule type" value="Genomic_DNA"/>
</dbReference>
<evidence type="ECO:0000313" key="2">
    <source>
        <dbReference type="Proteomes" id="UP000481037"/>
    </source>
</evidence>
<accession>A0A6L5Q8T7</accession>
<dbReference type="InterPro" id="IPR036188">
    <property type="entry name" value="FAD/NAD-bd_sf"/>
</dbReference>
<dbReference type="RefSeq" id="WP_154361598.1">
    <property type="nucleotide sequence ID" value="NZ_WKJM01000001.1"/>
</dbReference>
<dbReference type="Gene3D" id="3.50.50.60">
    <property type="entry name" value="FAD/NAD(P)-binding domain"/>
    <property type="match status" value="1"/>
</dbReference>